<comment type="caution">
    <text evidence="20">The sequence shown here is derived from an EMBL/GenBank/DDBJ whole genome shotgun (WGS) entry which is preliminary data.</text>
</comment>
<feature type="transmembrane region" description="Helical" evidence="19">
    <location>
        <begin position="131"/>
        <end position="152"/>
    </location>
</feature>
<evidence type="ECO:0000256" key="16">
    <source>
        <dbReference type="ARBA" id="ARBA00067967"/>
    </source>
</evidence>
<reference evidence="20" key="1">
    <citation type="submission" date="2022-11" db="EMBL/GenBank/DDBJ databases">
        <authorList>
            <person name="Kikuchi T."/>
        </authorList>
    </citation>
    <scope>NUCLEOTIDE SEQUENCE</scope>
    <source>
        <strain evidence="20">PS1010</strain>
    </source>
</reference>
<dbReference type="SUPFAM" id="SSF81321">
    <property type="entry name" value="Family A G protein-coupled receptor-like"/>
    <property type="match status" value="1"/>
</dbReference>
<dbReference type="GO" id="GO:0038022">
    <property type="term" value="F:G protein-coupled olfactory receptor activity"/>
    <property type="evidence" value="ECO:0007669"/>
    <property type="project" value="TreeGrafter"/>
</dbReference>
<comment type="subcellular location">
    <subcellularLocation>
        <location evidence="1">Cell projection</location>
        <location evidence="1">Cilium membrane</location>
        <topology evidence="1">Multi-pass membrane protein</topology>
    </subcellularLocation>
</comment>
<keyword evidence="11" id="KW-0325">Glycoprotein</keyword>
<evidence type="ECO:0000256" key="19">
    <source>
        <dbReference type="SAM" id="Phobius"/>
    </source>
</evidence>
<gene>
    <name evidence="20" type="ORF">CAMP_LOCUS16180</name>
</gene>
<evidence type="ECO:0000256" key="7">
    <source>
        <dbReference type="ARBA" id="ARBA00022989"/>
    </source>
</evidence>
<evidence type="ECO:0000313" key="20">
    <source>
        <dbReference type="EMBL" id="CAI5453543.1"/>
    </source>
</evidence>
<keyword evidence="5 19" id="KW-0812">Transmembrane</keyword>
<evidence type="ECO:0000256" key="4">
    <source>
        <dbReference type="ARBA" id="ARBA00022606"/>
    </source>
</evidence>
<dbReference type="FunFam" id="1.20.1070.10:FF:000128">
    <property type="entry name" value="Seven TM Receptor"/>
    <property type="match status" value="1"/>
</dbReference>
<dbReference type="AlphaFoldDB" id="A0A9P1IWG2"/>
<proteinExistence type="inferred from homology"/>
<evidence type="ECO:0000256" key="12">
    <source>
        <dbReference type="ARBA" id="ARBA00023273"/>
    </source>
</evidence>
<evidence type="ECO:0000256" key="3">
    <source>
        <dbReference type="ARBA" id="ARBA00022500"/>
    </source>
</evidence>
<organism evidence="20 21">
    <name type="scientific">Caenorhabditis angaria</name>
    <dbReference type="NCBI Taxonomy" id="860376"/>
    <lineage>
        <taxon>Eukaryota</taxon>
        <taxon>Metazoa</taxon>
        <taxon>Ecdysozoa</taxon>
        <taxon>Nematoda</taxon>
        <taxon>Chromadorea</taxon>
        <taxon>Rhabditida</taxon>
        <taxon>Rhabditina</taxon>
        <taxon>Rhabditomorpha</taxon>
        <taxon>Rhabditoidea</taxon>
        <taxon>Rhabditidae</taxon>
        <taxon>Peloderinae</taxon>
        <taxon>Caenorhabditis</taxon>
    </lineage>
</organism>
<keyword evidence="9 19" id="KW-0472">Membrane</keyword>
<evidence type="ECO:0000256" key="10">
    <source>
        <dbReference type="ARBA" id="ARBA00023170"/>
    </source>
</evidence>
<evidence type="ECO:0000256" key="2">
    <source>
        <dbReference type="ARBA" id="ARBA00022475"/>
    </source>
</evidence>
<keyword evidence="12" id="KW-0966">Cell projection</keyword>
<dbReference type="EMBL" id="CANHGI010000005">
    <property type="protein sequence ID" value="CAI5453543.1"/>
    <property type="molecule type" value="Genomic_DNA"/>
</dbReference>
<evidence type="ECO:0000256" key="11">
    <source>
        <dbReference type="ARBA" id="ARBA00023180"/>
    </source>
</evidence>
<feature type="transmembrane region" description="Helical" evidence="19">
    <location>
        <begin position="13"/>
        <end position="30"/>
    </location>
</feature>
<evidence type="ECO:0000256" key="13">
    <source>
        <dbReference type="ARBA" id="ARBA00054965"/>
    </source>
</evidence>
<keyword evidence="10" id="KW-0675">Receptor</keyword>
<feature type="transmembrane region" description="Helical" evidence="19">
    <location>
        <begin position="91"/>
        <end position="111"/>
    </location>
</feature>
<evidence type="ECO:0000256" key="5">
    <source>
        <dbReference type="ARBA" id="ARBA00022692"/>
    </source>
</evidence>
<dbReference type="Proteomes" id="UP001152747">
    <property type="component" value="Unassembled WGS sequence"/>
</dbReference>
<dbReference type="GO" id="GO:0060170">
    <property type="term" value="C:ciliary membrane"/>
    <property type="evidence" value="ECO:0007669"/>
    <property type="project" value="UniProtKB-SubCell"/>
</dbReference>
<feature type="transmembrane region" description="Helical" evidence="19">
    <location>
        <begin position="204"/>
        <end position="228"/>
    </location>
</feature>
<evidence type="ECO:0000256" key="6">
    <source>
        <dbReference type="ARBA" id="ARBA00022725"/>
    </source>
</evidence>
<dbReference type="PANTHER" id="PTHR22943:SF246">
    <property type="entry name" value="SEVEN TM RECEPTOR"/>
    <property type="match status" value="1"/>
</dbReference>
<keyword evidence="3" id="KW-0145">Chemotaxis</keyword>
<evidence type="ECO:0000256" key="8">
    <source>
        <dbReference type="ARBA" id="ARBA00023069"/>
    </source>
</evidence>
<protein>
    <recommendedName>
        <fullName evidence="16">Serpentine receptor class r-10</fullName>
    </recommendedName>
    <alternativeName>
        <fullName evidence="17">Odorant response abnormal protein 10</fullName>
    </alternativeName>
    <alternativeName>
        <fullName evidence="18">Olfactory receptor 10</fullName>
    </alternativeName>
</protein>
<dbReference type="PANTHER" id="PTHR22943">
    <property type="entry name" value="7-TRANSMEMBRANE DOMAIN RECEPTOR C.ELEGANS"/>
    <property type="match status" value="1"/>
</dbReference>
<keyword evidence="4" id="KW-0716">Sensory transduction</keyword>
<evidence type="ECO:0000313" key="21">
    <source>
        <dbReference type="Proteomes" id="UP001152747"/>
    </source>
</evidence>
<dbReference type="GO" id="GO:0042048">
    <property type="term" value="P:olfactory behavior"/>
    <property type="evidence" value="ECO:0007669"/>
    <property type="project" value="TreeGrafter"/>
</dbReference>
<keyword evidence="2" id="KW-1003">Cell membrane</keyword>
<dbReference type="InterPro" id="IPR019428">
    <property type="entry name" value="7TM_GPCR_serpentine_rcpt_Str"/>
</dbReference>
<evidence type="ECO:0000256" key="14">
    <source>
        <dbReference type="ARBA" id="ARBA00061678"/>
    </source>
</evidence>
<dbReference type="Pfam" id="PF10326">
    <property type="entry name" value="7TM_GPCR_Str"/>
    <property type="match status" value="1"/>
</dbReference>
<dbReference type="Gene3D" id="1.20.1070.10">
    <property type="entry name" value="Rhodopsin 7-helix transmembrane proteins"/>
    <property type="match status" value="1"/>
</dbReference>
<keyword evidence="6" id="KW-0552">Olfaction</keyword>
<evidence type="ECO:0000256" key="1">
    <source>
        <dbReference type="ARBA" id="ARBA00004272"/>
    </source>
</evidence>
<dbReference type="OrthoDB" id="5823194at2759"/>
<keyword evidence="8" id="KW-0969">Cilium</keyword>
<feature type="transmembrane region" description="Helical" evidence="19">
    <location>
        <begin position="42"/>
        <end position="61"/>
    </location>
</feature>
<dbReference type="GO" id="GO:0006935">
    <property type="term" value="P:chemotaxis"/>
    <property type="evidence" value="ECO:0007669"/>
    <property type="project" value="UniProtKB-KW"/>
</dbReference>
<evidence type="ECO:0000256" key="17">
    <source>
        <dbReference type="ARBA" id="ARBA00078653"/>
    </source>
</evidence>
<comment type="function">
    <text evidence="13">An odorant receptor which affects chemotaxis to the volatile odorant diacetyl. Specifies AWA neuronal cell fate via the odr-7 pathway.</text>
</comment>
<name>A0A9P1IWG2_9PELO</name>
<sequence length="342" mass="39186">MAFWLNLNDIADSIGFSSAILINSILLLLIQNRCKNIGTYKYLMATFSIFSMIYAVTETMLRPIMHIENTTYFLISRKRFDYSTGLAKINSAMYCGCFAATFILTALHYIYRYFATCKPELLNWFNGKRLFIWPILAGVPIVCWASVSYFLYPDSEFTEKAVVQVLNDHYDGIPRNQVSYIAYVYYFYDNGERSFNQINIFGCFVHYFVMSTAFLILGYCGFSTYLTIRAHRGASTRTRQLQNQLFQALVLQTVIPSIFMYIPTGIMFIFPFLNIDLKDNANFIVVCSFLYPGIDPLITIFIIRDFRMAIINFIKGRSLGDGGSAATNGKNNQSNSGQFIRS</sequence>
<feature type="transmembrane region" description="Helical" evidence="19">
    <location>
        <begin position="282"/>
        <end position="303"/>
    </location>
</feature>
<comment type="similarity">
    <text evidence="14">Belongs to the nematode receptor-like protein str family.</text>
</comment>
<accession>A0A9P1IWG2</accession>
<evidence type="ECO:0000256" key="9">
    <source>
        <dbReference type="ARBA" id="ARBA00023136"/>
    </source>
</evidence>
<keyword evidence="21" id="KW-1185">Reference proteome</keyword>
<keyword evidence="7 19" id="KW-1133">Transmembrane helix</keyword>
<evidence type="ECO:0000256" key="18">
    <source>
        <dbReference type="ARBA" id="ARBA00082489"/>
    </source>
</evidence>
<evidence type="ECO:0000256" key="15">
    <source>
        <dbReference type="ARBA" id="ARBA00064300"/>
    </source>
</evidence>
<feature type="transmembrane region" description="Helical" evidence="19">
    <location>
        <begin position="249"/>
        <end position="270"/>
    </location>
</feature>
<comment type="subunit">
    <text evidence="15">Interacts with odr-4.</text>
</comment>